<gene>
    <name evidence="1" type="ORF">PsorP6_010053</name>
</gene>
<organism evidence="1 2">
    <name type="scientific">Peronosclerospora sorghi</name>
    <dbReference type="NCBI Taxonomy" id="230839"/>
    <lineage>
        <taxon>Eukaryota</taxon>
        <taxon>Sar</taxon>
        <taxon>Stramenopiles</taxon>
        <taxon>Oomycota</taxon>
        <taxon>Peronosporomycetes</taxon>
        <taxon>Peronosporales</taxon>
        <taxon>Peronosporaceae</taxon>
        <taxon>Peronosclerospora</taxon>
    </lineage>
</organism>
<dbReference type="Proteomes" id="UP001163321">
    <property type="component" value="Chromosome 6"/>
</dbReference>
<name>A0ACC0VTD5_9STRA</name>
<proteinExistence type="predicted"/>
<sequence length="148" mass="16404">MFVGTGALAASLSSVGPALYVSSGGREGDCYAGDPLVDFTLYAFVDKFMHKKPRDVRDRKPSASVTKWKRGNGQESDVFPSENDEVETFAQELAQGMMEEEEEAVDLDEWSDMDELDEVEEVEKVDAVEEHAKVGGKRTAMFVDSRQL</sequence>
<evidence type="ECO:0000313" key="2">
    <source>
        <dbReference type="Proteomes" id="UP001163321"/>
    </source>
</evidence>
<dbReference type="EMBL" id="CM047585">
    <property type="protein sequence ID" value="KAI9909773.1"/>
    <property type="molecule type" value="Genomic_DNA"/>
</dbReference>
<keyword evidence="2" id="KW-1185">Reference proteome</keyword>
<reference evidence="1 2" key="1">
    <citation type="journal article" date="2022" name="bioRxiv">
        <title>The genome of the oomycete Peronosclerospora sorghi, a cosmopolitan pathogen of maize and sorghum, is inflated with dispersed pseudogenes.</title>
        <authorList>
            <person name="Fletcher K."/>
            <person name="Martin F."/>
            <person name="Isakeit T."/>
            <person name="Cavanaugh K."/>
            <person name="Magill C."/>
            <person name="Michelmore R."/>
        </authorList>
    </citation>
    <scope>NUCLEOTIDE SEQUENCE [LARGE SCALE GENOMIC DNA]</scope>
    <source>
        <strain evidence="1">P6</strain>
    </source>
</reference>
<comment type="caution">
    <text evidence="1">The sequence shown here is derived from an EMBL/GenBank/DDBJ whole genome shotgun (WGS) entry which is preliminary data.</text>
</comment>
<evidence type="ECO:0000313" key="1">
    <source>
        <dbReference type="EMBL" id="KAI9909773.1"/>
    </source>
</evidence>
<protein>
    <submittedName>
        <fullName evidence="1">Uncharacterized protein</fullName>
    </submittedName>
</protein>
<accession>A0ACC0VTD5</accession>